<dbReference type="AlphaFoldDB" id="B0JME2"/>
<gene>
    <name evidence="1" type="ordered locus">MAE_34050</name>
</gene>
<organism evidence="1 2">
    <name type="scientific">Microcystis aeruginosa (strain NIES-843 / IAM M-2473)</name>
    <dbReference type="NCBI Taxonomy" id="449447"/>
    <lineage>
        <taxon>Bacteria</taxon>
        <taxon>Bacillati</taxon>
        <taxon>Cyanobacteriota</taxon>
        <taxon>Cyanophyceae</taxon>
        <taxon>Oscillatoriophycideae</taxon>
        <taxon>Chroococcales</taxon>
        <taxon>Microcystaceae</taxon>
        <taxon>Microcystis</taxon>
    </lineage>
</organism>
<dbReference type="PaxDb" id="449447-MAE_34050"/>
<name>B0JME2_MICAN</name>
<dbReference type="KEGG" id="mar:MAE_34050"/>
<dbReference type="HOGENOM" id="CLU_2826309_0_0_3"/>
<dbReference type="EnsemblBacteria" id="BAG03227">
    <property type="protein sequence ID" value="BAG03227"/>
    <property type="gene ID" value="MAE_34050"/>
</dbReference>
<sequence length="66" mass="7435">MDLEIWYYVTVEGAECGLKALETSHLKANRQFAQQVFPILHSARQAHRNFHAGLLGLKQISSPNKA</sequence>
<reference evidence="1 2" key="1">
    <citation type="journal article" date="2007" name="DNA Res.">
        <title>Complete genomic structure of the bloom-forming toxic cyanobacterium Microcystis aeruginosa NIES-843.</title>
        <authorList>
            <person name="Kaneko T."/>
            <person name="Nakajima N."/>
            <person name="Okamoto S."/>
            <person name="Suzuki I."/>
            <person name="Tanabe Y."/>
            <person name="Tamaoki M."/>
            <person name="Nakamura Y."/>
            <person name="Kasai F."/>
            <person name="Watanabe A."/>
            <person name="Kawashima K."/>
            <person name="Kishida Y."/>
            <person name="Ono A."/>
            <person name="Shimizu Y."/>
            <person name="Takahashi C."/>
            <person name="Minami C."/>
            <person name="Fujishiro T."/>
            <person name="Kohara M."/>
            <person name="Katoh M."/>
            <person name="Nakazaki N."/>
            <person name="Nakayama S."/>
            <person name="Yamada M."/>
            <person name="Tabata S."/>
            <person name="Watanabe M.M."/>
        </authorList>
    </citation>
    <scope>NUCLEOTIDE SEQUENCE [LARGE SCALE GENOMIC DNA]</scope>
    <source>
        <strain evidence="2">NIES-843 / IAM M-247</strain>
    </source>
</reference>
<keyword evidence="2" id="KW-1185">Reference proteome</keyword>
<evidence type="ECO:0000313" key="1">
    <source>
        <dbReference type="EMBL" id="BAG03227.1"/>
    </source>
</evidence>
<dbReference type="EMBL" id="AP009552">
    <property type="protein sequence ID" value="BAG03227.1"/>
    <property type="molecule type" value="Genomic_DNA"/>
</dbReference>
<dbReference type="Proteomes" id="UP000001510">
    <property type="component" value="Chromosome"/>
</dbReference>
<protein>
    <submittedName>
        <fullName evidence="1">Uncharacterized protein</fullName>
    </submittedName>
</protein>
<proteinExistence type="predicted"/>
<evidence type="ECO:0000313" key="2">
    <source>
        <dbReference type="Proteomes" id="UP000001510"/>
    </source>
</evidence>
<accession>B0JME2</accession>